<dbReference type="Proteomes" id="UP000184436">
    <property type="component" value="Unassembled WGS sequence"/>
</dbReference>
<dbReference type="EMBL" id="FQVD01000019">
    <property type="protein sequence ID" value="SHF43453.1"/>
    <property type="molecule type" value="Genomic_DNA"/>
</dbReference>
<protein>
    <submittedName>
        <fullName evidence="1">Uncharacterized protein</fullName>
    </submittedName>
</protein>
<evidence type="ECO:0000313" key="2">
    <source>
        <dbReference type="Proteomes" id="UP000184436"/>
    </source>
</evidence>
<proteinExistence type="predicted"/>
<dbReference type="AlphaFoldDB" id="A0A1M5BLI6"/>
<organism evidence="1 2">
    <name type="scientific">Bacteroides faecichinchillae</name>
    <dbReference type="NCBI Taxonomy" id="871325"/>
    <lineage>
        <taxon>Bacteria</taxon>
        <taxon>Pseudomonadati</taxon>
        <taxon>Bacteroidota</taxon>
        <taxon>Bacteroidia</taxon>
        <taxon>Bacteroidales</taxon>
        <taxon>Bacteroidaceae</taxon>
        <taxon>Bacteroides</taxon>
    </lineage>
</organism>
<reference evidence="1 2" key="1">
    <citation type="submission" date="2016-11" db="EMBL/GenBank/DDBJ databases">
        <authorList>
            <person name="Jaros S."/>
            <person name="Januszkiewicz K."/>
            <person name="Wedrychowicz H."/>
        </authorList>
    </citation>
    <scope>NUCLEOTIDE SEQUENCE [LARGE SCALE GENOMIC DNA]</scope>
    <source>
        <strain evidence="1 2">DSM 26883</strain>
    </source>
</reference>
<evidence type="ECO:0000313" key="1">
    <source>
        <dbReference type="EMBL" id="SHF43453.1"/>
    </source>
</evidence>
<dbReference type="RefSeq" id="WP_025076126.1">
    <property type="nucleotide sequence ID" value="NZ_FQVD01000019.1"/>
</dbReference>
<dbReference type="STRING" id="871325.SAMN05444349_11963"/>
<dbReference type="OrthoDB" id="9873834at2"/>
<sequence length="153" mass="18325">MKKTIGSIVSLISFFTFFLIIKVKTDIYCTRDYFLSNTDVQIEIDGRIIFCDSLITFPFVHIQENLRYGFHEISVYSKKDEIIQTKKLFLLPYQYIFIEFLPDDANCLNRYANQDSVRSVKKDDIIIFYNDVNNEKKFPTFMIENRFKPFYIE</sequence>
<accession>A0A1M5BLI6</accession>
<keyword evidence="2" id="KW-1185">Reference proteome</keyword>
<name>A0A1M5BLI6_9BACE</name>
<gene>
    <name evidence="1" type="ORF">SAMN05444349_11963</name>
</gene>